<evidence type="ECO:0000259" key="2">
    <source>
        <dbReference type="Pfam" id="PF02093"/>
    </source>
</evidence>
<dbReference type="EMBL" id="AZIM01012196">
    <property type="protein sequence ID" value="ETE56808.1"/>
    <property type="molecule type" value="Genomic_DNA"/>
</dbReference>
<dbReference type="Proteomes" id="UP000018936">
    <property type="component" value="Unassembled WGS sequence"/>
</dbReference>
<feature type="non-terminal residue" evidence="3">
    <location>
        <position position="274"/>
    </location>
</feature>
<evidence type="ECO:0000313" key="4">
    <source>
        <dbReference type="Proteomes" id="UP000018936"/>
    </source>
</evidence>
<feature type="region of interest" description="Disordered" evidence="1">
    <location>
        <begin position="1"/>
        <end position="47"/>
    </location>
</feature>
<reference evidence="3 4" key="1">
    <citation type="journal article" date="2013" name="Proc. Natl. Acad. Sci. U.S.A.">
        <title>The king cobra genome reveals dynamic gene evolution and adaptation in the snake venom system.</title>
        <authorList>
            <person name="Vonk F.J."/>
            <person name="Casewell N.R."/>
            <person name="Henkel C.V."/>
            <person name="Heimberg A.M."/>
            <person name="Jansen H.J."/>
            <person name="McCleary R.J."/>
            <person name="Kerkkamp H.M."/>
            <person name="Vos R.A."/>
            <person name="Guerreiro I."/>
            <person name="Calvete J.J."/>
            <person name="Wuster W."/>
            <person name="Woods A.E."/>
            <person name="Logan J.M."/>
            <person name="Harrison R.A."/>
            <person name="Castoe T.A."/>
            <person name="de Koning A.P."/>
            <person name="Pollock D.D."/>
            <person name="Yandell M."/>
            <person name="Calderon D."/>
            <person name="Renjifo C."/>
            <person name="Currier R.B."/>
            <person name="Salgado D."/>
            <person name="Pla D."/>
            <person name="Sanz L."/>
            <person name="Hyder A.S."/>
            <person name="Ribeiro J.M."/>
            <person name="Arntzen J.W."/>
            <person name="van den Thillart G.E."/>
            <person name="Boetzer M."/>
            <person name="Pirovano W."/>
            <person name="Dirks R.P."/>
            <person name="Spaink H.P."/>
            <person name="Duboule D."/>
            <person name="McGlinn E."/>
            <person name="Kini R.M."/>
            <person name="Richardson M.K."/>
        </authorList>
    </citation>
    <scope>NUCLEOTIDE SEQUENCE</scope>
    <source>
        <tissue evidence="3">Blood</tissue>
    </source>
</reference>
<proteinExistence type="predicted"/>
<dbReference type="GO" id="GO:0019068">
    <property type="term" value="P:virion assembly"/>
    <property type="evidence" value="ECO:0007669"/>
    <property type="project" value="InterPro"/>
</dbReference>
<sequence>MAESAQDEAEGKEKGGELPAVSQYRELKHELDSMRPSGAVTRSRAKREQTPLYPLHEMPDGLTTEGVPVTTFVNVPLTSSDLRNYKLSLPSLQSEPINLVESLDLFLGPNTYTFGELQHILGYLFTPEERGQIRRAAIAYWNKTQEGVLNAVSGEVKFPLADPGWDSQNPEHRIQMDLKKIILQGVKTAVPQGRNLVKAFEISQLKDELPAEFLNRIKDSLKKYSGLAPETPEYQALMKLQFVTKVWSDVQHKLQKIERWAESDIATLLQEATK</sequence>
<comment type="caution">
    <text evidence="3">The sequence shown here is derived from an EMBL/GenBank/DDBJ whole genome shotgun (WGS) entry which is preliminary data.</text>
</comment>
<dbReference type="AlphaFoldDB" id="V8N564"/>
<dbReference type="OrthoDB" id="9049599at2759"/>
<keyword evidence="4" id="KW-1185">Reference proteome</keyword>
<dbReference type="InterPro" id="IPR008919">
    <property type="entry name" value="Retrov_capsid_N"/>
</dbReference>
<organism evidence="3 4">
    <name type="scientific">Ophiophagus hannah</name>
    <name type="common">King cobra</name>
    <name type="synonym">Naja hannah</name>
    <dbReference type="NCBI Taxonomy" id="8665"/>
    <lineage>
        <taxon>Eukaryota</taxon>
        <taxon>Metazoa</taxon>
        <taxon>Chordata</taxon>
        <taxon>Craniata</taxon>
        <taxon>Vertebrata</taxon>
        <taxon>Euteleostomi</taxon>
        <taxon>Lepidosauria</taxon>
        <taxon>Squamata</taxon>
        <taxon>Bifurcata</taxon>
        <taxon>Unidentata</taxon>
        <taxon>Episquamata</taxon>
        <taxon>Toxicofera</taxon>
        <taxon>Serpentes</taxon>
        <taxon>Colubroidea</taxon>
        <taxon>Elapidae</taxon>
        <taxon>Elapinae</taxon>
        <taxon>Ophiophagus</taxon>
    </lineage>
</organism>
<protein>
    <recommendedName>
        <fullName evidence="2">Core shell protein Gag P30 domain-containing protein</fullName>
    </recommendedName>
</protein>
<dbReference type="InterPro" id="IPR003036">
    <property type="entry name" value="Gag_P30"/>
</dbReference>
<name>V8N564_OPHHA</name>
<gene>
    <name evidence="3" type="ORF">L345_17480</name>
</gene>
<evidence type="ECO:0000256" key="1">
    <source>
        <dbReference type="SAM" id="MobiDB-lite"/>
    </source>
</evidence>
<evidence type="ECO:0000313" key="3">
    <source>
        <dbReference type="EMBL" id="ETE56808.1"/>
    </source>
</evidence>
<feature type="non-terminal residue" evidence="3">
    <location>
        <position position="1"/>
    </location>
</feature>
<dbReference type="SUPFAM" id="SSF47943">
    <property type="entry name" value="Retrovirus capsid protein, N-terminal core domain"/>
    <property type="match status" value="1"/>
</dbReference>
<feature type="domain" description="Core shell protein Gag P30" evidence="2">
    <location>
        <begin position="80"/>
        <end position="274"/>
    </location>
</feature>
<dbReference type="InterPro" id="IPR050462">
    <property type="entry name" value="Retroviral_Gag-Pol_poly"/>
</dbReference>
<dbReference type="Gene3D" id="1.10.375.10">
    <property type="entry name" value="Human Immunodeficiency Virus Type 1 Capsid Protein"/>
    <property type="match status" value="1"/>
</dbReference>
<accession>V8N564</accession>
<dbReference type="PANTHER" id="PTHR33166">
    <property type="entry name" value="GAG_P30 DOMAIN-CONTAINING PROTEIN"/>
    <property type="match status" value="1"/>
</dbReference>
<dbReference type="Pfam" id="PF02093">
    <property type="entry name" value="Gag_p30"/>
    <property type="match status" value="1"/>
</dbReference>